<feature type="compositionally biased region" description="Basic residues" evidence="1">
    <location>
        <begin position="1"/>
        <end position="15"/>
    </location>
</feature>
<feature type="domain" description="DUF7730" evidence="2">
    <location>
        <begin position="52"/>
        <end position="195"/>
    </location>
</feature>
<proteinExistence type="predicted"/>
<evidence type="ECO:0000313" key="4">
    <source>
        <dbReference type="Proteomes" id="UP000758155"/>
    </source>
</evidence>
<evidence type="ECO:0000313" key="3">
    <source>
        <dbReference type="EMBL" id="KAF3035446.1"/>
    </source>
</evidence>
<dbReference type="Proteomes" id="UP000758155">
    <property type="component" value="Unassembled WGS sequence"/>
</dbReference>
<dbReference type="PANTHER" id="PTHR38790:SF4">
    <property type="entry name" value="2EXR DOMAIN-CONTAINING PROTEIN"/>
    <property type="match status" value="1"/>
</dbReference>
<name>A0A9P5BYQ3_9PLEO</name>
<dbReference type="PANTHER" id="PTHR38790">
    <property type="entry name" value="2EXR DOMAIN-CONTAINING PROTEIN-RELATED"/>
    <property type="match status" value="1"/>
</dbReference>
<dbReference type="Pfam" id="PF24864">
    <property type="entry name" value="DUF7730"/>
    <property type="match status" value="1"/>
</dbReference>
<dbReference type="EMBL" id="SWKV01000058">
    <property type="protein sequence ID" value="KAF3035446.1"/>
    <property type="molecule type" value="Genomic_DNA"/>
</dbReference>
<protein>
    <recommendedName>
        <fullName evidence="2">DUF7730 domain-containing protein</fullName>
    </recommendedName>
</protein>
<gene>
    <name evidence="3" type="ORF">E8E12_005300</name>
</gene>
<reference evidence="3" key="1">
    <citation type="submission" date="2019-04" db="EMBL/GenBank/DDBJ databases">
        <title>Sequencing of skin fungus with MAO and IRED activity.</title>
        <authorList>
            <person name="Marsaioli A.J."/>
            <person name="Bonatto J.M.C."/>
            <person name="Reis Junior O."/>
        </authorList>
    </citation>
    <scope>NUCLEOTIDE SEQUENCE</scope>
    <source>
        <strain evidence="3">28M1</strain>
    </source>
</reference>
<dbReference type="AlphaFoldDB" id="A0A9P5BYQ3"/>
<evidence type="ECO:0000259" key="2">
    <source>
        <dbReference type="Pfam" id="PF24864"/>
    </source>
</evidence>
<feature type="region of interest" description="Disordered" evidence="1">
    <location>
        <begin position="1"/>
        <end position="38"/>
    </location>
</feature>
<dbReference type="OrthoDB" id="5413827at2759"/>
<sequence length="239" mass="28012">MKKRFTYSKKDKARPHKDEDRSTPEDEDVSRADLYGDSLPKRSREVQLWSTNQSKSPFLRLPEEVRTRIYGYALGGQTITIGYETYRRMETVGEPPKIVPSFRYACAVYSERNINPFGNQLPFVKVVYKYTPLNNICRQLYYETAKLPFTLNTIAFSTHNVMFNFFYREQRLSREQRDAITSITLQKELPTPNFLVYMRNLQKVILVEDSGKNQKGTYKVNRVKGKTPKLLNTRHVWGG</sequence>
<accession>A0A9P5BYQ3</accession>
<keyword evidence="4" id="KW-1185">Reference proteome</keyword>
<organism evidence="3 4">
    <name type="scientific">Didymella heteroderae</name>
    <dbReference type="NCBI Taxonomy" id="1769908"/>
    <lineage>
        <taxon>Eukaryota</taxon>
        <taxon>Fungi</taxon>
        <taxon>Dikarya</taxon>
        <taxon>Ascomycota</taxon>
        <taxon>Pezizomycotina</taxon>
        <taxon>Dothideomycetes</taxon>
        <taxon>Pleosporomycetidae</taxon>
        <taxon>Pleosporales</taxon>
        <taxon>Pleosporineae</taxon>
        <taxon>Didymellaceae</taxon>
        <taxon>Didymella</taxon>
    </lineage>
</organism>
<evidence type="ECO:0000256" key="1">
    <source>
        <dbReference type="SAM" id="MobiDB-lite"/>
    </source>
</evidence>
<comment type="caution">
    <text evidence="3">The sequence shown here is derived from an EMBL/GenBank/DDBJ whole genome shotgun (WGS) entry which is preliminary data.</text>
</comment>
<dbReference type="InterPro" id="IPR056632">
    <property type="entry name" value="DUF7730"/>
</dbReference>